<keyword evidence="1" id="KW-0812">Transmembrane</keyword>
<dbReference type="KEGG" id="mvo:Mvol_1358"/>
<dbReference type="EMBL" id="CP002057">
    <property type="protein sequence ID" value="ADI37014.1"/>
    <property type="molecule type" value="Genomic_DNA"/>
</dbReference>
<organism evidence="2 3">
    <name type="scientific">Methanococcus voltae (strain ATCC BAA-1334 / A3)</name>
    <dbReference type="NCBI Taxonomy" id="456320"/>
    <lineage>
        <taxon>Archaea</taxon>
        <taxon>Methanobacteriati</taxon>
        <taxon>Methanobacteriota</taxon>
        <taxon>Methanomada group</taxon>
        <taxon>Methanococci</taxon>
        <taxon>Methanococcales</taxon>
        <taxon>Methanococcaceae</taxon>
        <taxon>Methanococcus</taxon>
    </lineage>
</organism>
<dbReference type="InParanoid" id="D7DV54"/>
<evidence type="ECO:0000313" key="2">
    <source>
        <dbReference type="EMBL" id="ADI37014.1"/>
    </source>
</evidence>
<evidence type="ECO:0000313" key="3">
    <source>
        <dbReference type="Proteomes" id="UP000007722"/>
    </source>
</evidence>
<feature type="transmembrane region" description="Helical" evidence="1">
    <location>
        <begin position="27"/>
        <end position="45"/>
    </location>
</feature>
<keyword evidence="1" id="KW-1133">Transmembrane helix</keyword>
<keyword evidence="3" id="KW-1185">Reference proteome</keyword>
<dbReference type="STRING" id="456320.Mvol_1358"/>
<sequence>MTPILAVNMIISLIMGYHTKEMSFKKIPLIIVINILIYYIAYLAFNNFNNLYVNLKNIDNSLLLEIIILSYIGYYLGAYSKIIIKKDRYSR</sequence>
<keyword evidence="1" id="KW-0472">Membrane</keyword>
<reference evidence="2 3" key="1">
    <citation type="submission" date="2010-05" db="EMBL/GenBank/DDBJ databases">
        <title>Complete sequence of Methanococcus voltae A3.</title>
        <authorList>
            <consortium name="US DOE Joint Genome Institute"/>
            <person name="Lucas S."/>
            <person name="Copeland A."/>
            <person name="Lapidus A."/>
            <person name="Cheng J.-F."/>
            <person name="Bruce D."/>
            <person name="Goodwin L."/>
            <person name="Pitluck S."/>
            <person name="Lowry S."/>
            <person name="Clum A."/>
            <person name="Land M."/>
            <person name="Hauser L."/>
            <person name="Kyrpides N."/>
            <person name="Mikhailova N."/>
            <person name="Whitman W.B."/>
            <person name="Woyke T."/>
        </authorList>
    </citation>
    <scope>NUCLEOTIDE SEQUENCE [LARGE SCALE GENOMIC DNA]</scope>
    <source>
        <strain evidence="3">ATCC BAA-1334 / A3</strain>
    </source>
</reference>
<name>D7DV54_METV3</name>
<protein>
    <submittedName>
        <fullName evidence="2">Uncharacterized protein</fullName>
    </submittedName>
</protein>
<dbReference type="HOGENOM" id="CLU_2420112_0_0_2"/>
<dbReference type="AlphaFoldDB" id="D7DV54"/>
<feature type="transmembrane region" description="Helical" evidence="1">
    <location>
        <begin position="65"/>
        <end position="84"/>
    </location>
</feature>
<accession>D7DV54</accession>
<evidence type="ECO:0000256" key="1">
    <source>
        <dbReference type="SAM" id="Phobius"/>
    </source>
</evidence>
<proteinExistence type="predicted"/>
<dbReference type="Proteomes" id="UP000007722">
    <property type="component" value="Chromosome"/>
</dbReference>
<gene>
    <name evidence="2" type="ordered locus">Mvol_1358</name>
</gene>